<feature type="domain" description="Bacterial surface antigen (D15)" evidence="7">
    <location>
        <begin position="462"/>
        <end position="741"/>
    </location>
</feature>
<dbReference type="GO" id="GO:0019867">
    <property type="term" value="C:outer membrane"/>
    <property type="evidence" value="ECO:0007669"/>
    <property type="project" value="InterPro"/>
</dbReference>
<evidence type="ECO:0000313" key="9">
    <source>
        <dbReference type="Proteomes" id="UP000823598"/>
    </source>
</evidence>
<comment type="subcellular location">
    <subcellularLocation>
        <location evidence="1">Membrane</location>
    </subcellularLocation>
</comment>
<evidence type="ECO:0000256" key="1">
    <source>
        <dbReference type="ARBA" id="ARBA00004370"/>
    </source>
</evidence>
<dbReference type="PANTHER" id="PTHR12815">
    <property type="entry name" value="SORTING AND ASSEMBLY MACHINERY SAMM50 PROTEIN FAMILY MEMBER"/>
    <property type="match status" value="1"/>
</dbReference>
<dbReference type="Pfam" id="PF01103">
    <property type="entry name" value="Omp85"/>
    <property type="match status" value="1"/>
</dbReference>
<evidence type="ECO:0000256" key="6">
    <source>
        <dbReference type="SAM" id="SignalP"/>
    </source>
</evidence>
<evidence type="ECO:0000259" key="7">
    <source>
        <dbReference type="Pfam" id="PF01103"/>
    </source>
</evidence>
<sequence length="766" mass="86635">MSSRLIKYMSVLCLAFVAAACSTTSRLGEGEVLYTGVKKLRVNAPDSIEIPDGVSDNIKSTINVKPNNSLYSPYIRHPFPLGLWLYNHWPEDSKGIKGWIYRKFVEQPVLISDVRPDLRVKMMEDMLAKNGFFGATSTYELLYDKRNPKKARVNYTVNLPVPKRISDIILLDDTTELSILINRIVRRDSYLKVGEIFCNDSLADVRNKLADRLRNRGYYFFRPEYLMFKADSTVAKNGIALKLVYSDNVSEKALRKYVVGNVITYVLRYEGGGYADTIFTEKGMIVQMKPSKLREGLIPSCITMRKGQVMKVRSLSTTQSYLSRLGVFNTISLRVTPLDSVRTDSLDINILCRFDTPLETQFEVNLTSKSNSYLGPGMSFGVTNRNIFGGAERLSLKLNGSYEWQIGKIDNGERRSKFSSYEVGLDMELAFPRLLAPKFMRAIRREQSWTRFTLGGDVMNRPHFFRMVQFNLGINYDWMSSRFSKNQVTLFELKYNKLLNTTPEFDATMQENYAIAQSFQDQFIPKLSYTYTYDRGFRHNRRHITLQASVVDGGNLFSGIWGLAGADGQKTLFGTPFSQFIKGTLQLVYSHKIYGDHKIVGRVYTGAAHAYGNSSEVPYTEQFYIGGANSLRAFAVRSIGPGSYHSDEGLGDGYYDQTGTFRFEMNLEYRFPIAGMLKGALFVDAGNIWLLKDDPARPGGKLTGSGFFKDMALGTGLGLRFDMGMIVVRGDLGIGLHLPYDTGRSGYYNLKFKDSFAFNLAIGYPF</sequence>
<dbReference type="Proteomes" id="UP000823598">
    <property type="component" value="Unassembled WGS sequence"/>
</dbReference>
<keyword evidence="2" id="KW-0812">Transmembrane</keyword>
<evidence type="ECO:0000256" key="4">
    <source>
        <dbReference type="ARBA" id="ARBA00023136"/>
    </source>
</evidence>
<reference evidence="8" key="2">
    <citation type="journal article" date="2021" name="PeerJ">
        <title>Extensive microbial diversity within the chicken gut microbiome revealed by metagenomics and culture.</title>
        <authorList>
            <person name="Gilroy R."/>
            <person name="Ravi A."/>
            <person name="Getino M."/>
            <person name="Pursley I."/>
            <person name="Horton D.L."/>
            <person name="Alikhan N.F."/>
            <person name="Baker D."/>
            <person name="Gharbi K."/>
            <person name="Hall N."/>
            <person name="Watson M."/>
            <person name="Adriaenssens E.M."/>
            <person name="Foster-Nyarko E."/>
            <person name="Jarju S."/>
            <person name="Secka A."/>
            <person name="Antonio M."/>
            <person name="Oren A."/>
            <person name="Chaudhuri R.R."/>
            <person name="La Ragione R."/>
            <person name="Hildebrand F."/>
            <person name="Pallen M.J."/>
        </authorList>
    </citation>
    <scope>NUCLEOTIDE SEQUENCE</scope>
    <source>
        <strain evidence="8">6919</strain>
    </source>
</reference>
<feature type="signal peptide" evidence="6">
    <location>
        <begin position="1"/>
        <end position="20"/>
    </location>
</feature>
<dbReference type="Gene3D" id="2.40.160.50">
    <property type="entry name" value="membrane protein fhac: a member of the omp85/tpsb transporter family"/>
    <property type="match status" value="1"/>
</dbReference>
<protein>
    <submittedName>
        <fullName evidence="8">BamA/TamA family outer membrane protein</fullName>
    </submittedName>
</protein>
<accession>A0A9D9IQ07</accession>
<reference evidence="8" key="1">
    <citation type="submission" date="2020-10" db="EMBL/GenBank/DDBJ databases">
        <authorList>
            <person name="Gilroy R."/>
        </authorList>
    </citation>
    <scope>NUCLEOTIDE SEQUENCE</scope>
    <source>
        <strain evidence="8">6919</strain>
    </source>
</reference>
<organism evidence="8 9">
    <name type="scientific">Candidatus Limisoma faecipullorum</name>
    <dbReference type="NCBI Taxonomy" id="2840854"/>
    <lineage>
        <taxon>Bacteria</taxon>
        <taxon>Pseudomonadati</taxon>
        <taxon>Bacteroidota</taxon>
        <taxon>Bacteroidia</taxon>
        <taxon>Bacteroidales</taxon>
        <taxon>Candidatus Limisoma</taxon>
    </lineage>
</organism>
<keyword evidence="4" id="KW-0472">Membrane</keyword>
<gene>
    <name evidence="8" type="ORF">IAB88_08330</name>
</gene>
<evidence type="ECO:0000256" key="5">
    <source>
        <dbReference type="ARBA" id="ARBA00023237"/>
    </source>
</evidence>
<comment type="caution">
    <text evidence="8">The sequence shown here is derived from an EMBL/GenBank/DDBJ whole genome shotgun (WGS) entry which is preliminary data.</text>
</comment>
<dbReference type="PANTHER" id="PTHR12815:SF47">
    <property type="entry name" value="TRANSLOCATION AND ASSEMBLY MODULE SUBUNIT TAMA"/>
    <property type="match status" value="1"/>
</dbReference>
<keyword evidence="3 6" id="KW-0732">Signal</keyword>
<dbReference type="InterPro" id="IPR000184">
    <property type="entry name" value="Bac_surfAg_D15"/>
</dbReference>
<feature type="chain" id="PRO_5039568574" evidence="6">
    <location>
        <begin position="21"/>
        <end position="766"/>
    </location>
</feature>
<evidence type="ECO:0000313" key="8">
    <source>
        <dbReference type="EMBL" id="MBO8476984.1"/>
    </source>
</evidence>
<dbReference type="InterPro" id="IPR039910">
    <property type="entry name" value="D15-like"/>
</dbReference>
<dbReference type="AlphaFoldDB" id="A0A9D9IQ07"/>
<dbReference type="PROSITE" id="PS51257">
    <property type="entry name" value="PROKAR_LIPOPROTEIN"/>
    <property type="match status" value="1"/>
</dbReference>
<keyword evidence="5" id="KW-0998">Cell outer membrane</keyword>
<proteinExistence type="predicted"/>
<evidence type="ECO:0000256" key="3">
    <source>
        <dbReference type="ARBA" id="ARBA00022729"/>
    </source>
</evidence>
<dbReference type="EMBL" id="JADIMC010000097">
    <property type="protein sequence ID" value="MBO8476984.1"/>
    <property type="molecule type" value="Genomic_DNA"/>
</dbReference>
<evidence type="ECO:0000256" key="2">
    <source>
        <dbReference type="ARBA" id="ARBA00022692"/>
    </source>
</evidence>
<name>A0A9D9IQ07_9BACT</name>